<evidence type="ECO:0000313" key="2">
    <source>
        <dbReference type="EMBL" id="MBK6087538.1"/>
    </source>
</evidence>
<sequence>MKRIIKSMEDKYLKPSLDMVRRSFADWSNEEEADLVVRLIKETRSMSTYIPELELIMVNDEDEVIGYALFSGFHLGGKYKDELLLLSPVAVKIELQRQHISKEIIEYGFEKARQMGFSAVIVEGNPQNYRSRGFQTSADFGIIAGKSVGLPAPECLMVKELVAGALDHIQGVVEYTDYKCLR</sequence>
<organism evidence="2 3">
    <name type="scientific">Ruminococcus difficilis</name>
    <dbReference type="NCBI Taxonomy" id="2763069"/>
    <lineage>
        <taxon>Bacteria</taxon>
        <taxon>Bacillati</taxon>
        <taxon>Bacillota</taxon>
        <taxon>Clostridia</taxon>
        <taxon>Eubacteriales</taxon>
        <taxon>Oscillospiraceae</taxon>
        <taxon>Ruminococcus</taxon>
    </lineage>
</organism>
<dbReference type="PROSITE" id="PS51186">
    <property type="entry name" value="GNAT"/>
    <property type="match status" value="1"/>
</dbReference>
<dbReference type="Proteomes" id="UP000633365">
    <property type="component" value="Unassembled WGS sequence"/>
</dbReference>
<protein>
    <submittedName>
        <fullName evidence="2">N-acetyltransferase</fullName>
    </submittedName>
</protein>
<accession>A0A934TZ81</accession>
<reference evidence="2" key="1">
    <citation type="submission" date="2021-01" db="EMBL/GenBank/DDBJ databases">
        <title>Genome public.</title>
        <authorList>
            <person name="Liu C."/>
            <person name="Sun Q."/>
        </authorList>
    </citation>
    <scope>NUCLEOTIDE SEQUENCE</scope>
    <source>
        <strain evidence="2">M6</strain>
    </source>
</reference>
<dbReference type="Gene3D" id="3.40.630.30">
    <property type="match status" value="1"/>
</dbReference>
<comment type="caution">
    <text evidence="2">The sequence shown here is derived from an EMBL/GenBank/DDBJ whole genome shotgun (WGS) entry which is preliminary data.</text>
</comment>
<dbReference type="AlphaFoldDB" id="A0A934TZ81"/>
<keyword evidence="3" id="KW-1185">Reference proteome</keyword>
<dbReference type="Pfam" id="PF00583">
    <property type="entry name" value="Acetyltransf_1"/>
    <property type="match status" value="1"/>
</dbReference>
<dbReference type="GO" id="GO:0016747">
    <property type="term" value="F:acyltransferase activity, transferring groups other than amino-acyl groups"/>
    <property type="evidence" value="ECO:0007669"/>
    <property type="project" value="InterPro"/>
</dbReference>
<dbReference type="SUPFAM" id="SSF55729">
    <property type="entry name" value="Acyl-CoA N-acyltransferases (Nat)"/>
    <property type="match status" value="1"/>
</dbReference>
<evidence type="ECO:0000259" key="1">
    <source>
        <dbReference type="PROSITE" id="PS51186"/>
    </source>
</evidence>
<gene>
    <name evidence="2" type="ORF">JKK62_02550</name>
</gene>
<evidence type="ECO:0000313" key="3">
    <source>
        <dbReference type="Proteomes" id="UP000633365"/>
    </source>
</evidence>
<name>A0A934TZ81_9FIRM</name>
<dbReference type="EMBL" id="JAEQMG010000040">
    <property type="protein sequence ID" value="MBK6087538.1"/>
    <property type="molecule type" value="Genomic_DNA"/>
</dbReference>
<dbReference type="InterPro" id="IPR016181">
    <property type="entry name" value="Acyl_CoA_acyltransferase"/>
</dbReference>
<feature type="domain" description="N-acetyltransferase" evidence="1">
    <location>
        <begin position="3"/>
        <end position="162"/>
    </location>
</feature>
<proteinExistence type="predicted"/>
<dbReference type="CDD" id="cd04301">
    <property type="entry name" value="NAT_SF"/>
    <property type="match status" value="1"/>
</dbReference>
<dbReference type="InterPro" id="IPR000182">
    <property type="entry name" value="GNAT_dom"/>
</dbReference>